<gene>
    <name evidence="9" type="ORF">CCMP2556_LOCUS23685</name>
</gene>
<keyword evidence="5 7" id="KW-0472">Membrane</keyword>
<comment type="domain">
    <text evidence="7">The DHHC domain is required for palmitoyltransferase activity.</text>
</comment>
<feature type="domain" description="Palmitoyltransferase DHHC" evidence="8">
    <location>
        <begin position="30"/>
        <end position="152"/>
    </location>
</feature>
<feature type="transmembrane region" description="Helical" evidence="7">
    <location>
        <begin position="76"/>
        <end position="101"/>
    </location>
</feature>
<dbReference type="Proteomes" id="UP001642484">
    <property type="component" value="Unassembled WGS sequence"/>
</dbReference>
<comment type="subcellular location">
    <subcellularLocation>
        <location evidence="1">Membrane</location>
        <topology evidence="1">Multi-pass membrane protein</topology>
    </subcellularLocation>
</comment>
<evidence type="ECO:0000256" key="1">
    <source>
        <dbReference type="ARBA" id="ARBA00004141"/>
    </source>
</evidence>
<feature type="transmembrane region" description="Helical" evidence="7">
    <location>
        <begin position="113"/>
        <end position="135"/>
    </location>
</feature>
<dbReference type="Pfam" id="PF01529">
    <property type="entry name" value="DHHC"/>
    <property type="match status" value="1"/>
</dbReference>
<keyword evidence="10" id="KW-1185">Reference proteome</keyword>
<evidence type="ECO:0000259" key="8">
    <source>
        <dbReference type="Pfam" id="PF01529"/>
    </source>
</evidence>
<dbReference type="PROSITE" id="PS50216">
    <property type="entry name" value="DHHC"/>
    <property type="match status" value="1"/>
</dbReference>
<organism evidence="9 10">
    <name type="scientific">Durusdinium trenchii</name>
    <dbReference type="NCBI Taxonomy" id="1381693"/>
    <lineage>
        <taxon>Eukaryota</taxon>
        <taxon>Sar</taxon>
        <taxon>Alveolata</taxon>
        <taxon>Dinophyceae</taxon>
        <taxon>Suessiales</taxon>
        <taxon>Symbiodiniaceae</taxon>
        <taxon>Durusdinium</taxon>
    </lineage>
</organism>
<evidence type="ECO:0000256" key="4">
    <source>
        <dbReference type="ARBA" id="ARBA00022989"/>
    </source>
</evidence>
<dbReference type="EMBL" id="CAXAMN010015224">
    <property type="protein sequence ID" value="CAK9045273.1"/>
    <property type="molecule type" value="Genomic_DNA"/>
</dbReference>
<comment type="similarity">
    <text evidence="7">Belongs to the DHHC palmitoyltransferase family.</text>
</comment>
<evidence type="ECO:0000256" key="7">
    <source>
        <dbReference type="RuleBase" id="RU079119"/>
    </source>
</evidence>
<comment type="catalytic activity">
    <reaction evidence="7">
        <text>L-cysteinyl-[protein] + hexadecanoyl-CoA = S-hexadecanoyl-L-cysteinyl-[protein] + CoA</text>
        <dbReference type="Rhea" id="RHEA:36683"/>
        <dbReference type="Rhea" id="RHEA-COMP:10131"/>
        <dbReference type="Rhea" id="RHEA-COMP:11032"/>
        <dbReference type="ChEBI" id="CHEBI:29950"/>
        <dbReference type="ChEBI" id="CHEBI:57287"/>
        <dbReference type="ChEBI" id="CHEBI:57379"/>
        <dbReference type="ChEBI" id="CHEBI:74151"/>
        <dbReference type="EC" id="2.3.1.225"/>
    </reaction>
</comment>
<protein>
    <recommendedName>
        <fullName evidence="7">Palmitoyltransferase</fullName>
        <ecNumber evidence="7">2.3.1.225</ecNumber>
    </recommendedName>
</protein>
<comment type="caution">
    <text evidence="9">The sequence shown here is derived from an EMBL/GenBank/DDBJ whole genome shotgun (WGS) entry which is preliminary data.</text>
</comment>
<proteinExistence type="inferred from homology"/>
<evidence type="ECO:0000256" key="6">
    <source>
        <dbReference type="ARBA" id="ARBA00023315"/>
    </source>
</evidence>
<accession>A0ABP0M2I2</accession>
<sequence>MPGDVPEGEAWRFGTFKDPKITQEVKFSGERRRCKHCLIYKPDRCHHCRICKSCILKMDHHCPWIMNCIGFRNHKYFFLLIIYSMLCCGFIGITVFETIVWSLEQEMPISHRFLLLLCFSTTSIMGGLLVMFAGFHTMLMLRGLTTIEFCEKMSIVTSGTCCKYDLGVYRNITAVFGPRPYLWLLPVDPPVGDGVIFGKQARHRADNDPEWT</sequence>
<evidence type="ECO:0000256" key="2">
    <source>
        <dbReference type="ARBA" id="ARBA00022679"/>
    </source>
</evidence>
<dbReference type="PANTHER" id="PTHR12246">
    <property type="entry name" value="PALMITOYLTRANSFERASE ZDHHC16"/>
    <property type="match status" value="1"/>
</dbReference>
<evidence type="ECO:0000256" key="3">
    <source>
        <dbReference type="ARBA" id="ARBA00022692"/>
    </source>
</evidence>
<reference evidence="9 10" key="1">
    <citation type="submission" date="2024-02" db="EMBL/GenBank/DDBJ databases">
        <authorList>
            <person name="Chen Y."/>
            <person name="Shah S."/>
            <person name="Dougan E. K."/>
            <person name="Thang M."/>
            <person name="Chan C."/>
        </authorList>
    </citation>
    <scope>NUCLEOTIDE SEQUENCE [LARGE SCALE GENOMIC DNA]</scope>
</reference>
<keyword evidence="3 7" id="KW-0812">Transmembrane</keyword>
<dbReference type="EC" id="2.3.1.225" evidence="7"/>
<dbReference type="InterPro" id="IPR001594">
    <property type="entry name" value="Palmitoyltrfase_DHHC"/>
</dbReference>
<keyword evidence="4 7" id="KW-1133">Transmembrane helix</keyword>
<keyword evidence="2 7" id="KW-0808">Transferase</keyword>
<evidence type="ECO:0000256" key="5">
    <source>
        <dbReference type="ARBA" id="ARBA00023136"/>
    </source>
</evidence>
<dbReference type="InterPro" id="IPR039859">
    <property type="entry name" value="PFA4/ZDH16/20/ERF2-like"/>
</dbReference>
<evidence type="ECO:0000313" key="10">
    <source>
        <dbReference type="Proteomes" id="UP001642484"/>
    </source>
</evidence>
<evidence type="ECO:0000313" key="9">
    <source>
        <dbReference type="EMBL" id="CAK9045273.1"/>
    </source>
</evidence>
<name>A0ABP0M2I2_9DINO</name>
<keyword evidence="6 7" id="KW-0012">Acyltransferase</keyword>